<dbReference type="InterPro" id="IPR038371">
    <property type="entry name" value="Cu_polyphenol_OxRdtase_sf"/>
</dbReference>
<gene>
    <name evidence="17" type="ORF">FHX40_1557</name>
</gene>
<keyword evidence="10" id="KW-0862">Zinc</keyword>
<comment type="catalytic activity">
    <reaction evidence="13">
        <text>adenosine + H2O + H(+) = inosine + NH4(+)</text>
        <dbReference type="Rhea" id="RHEA:24408"/>
        <dbReference type="ChEBI" id="CHEBI:15377"/>
        <dbReference type="ChEBI" id="CHEBI:15378"/>
        <dbReference type="ChEBI" id="CHEBI:16335"/>
        <dbReference type="ChEBI" id="CHEBI:17596"/>
        <dbReference type="ChEBI" id="CHEBI:28938"/>
        <dbReference type="EC" id="3.5.4.4"/>
    </reaction>
    <physiologicalReaction direction="left-to-right" evidence="13">
        <dbReference type="Rhea" id="RHEA:24409"/>
    </physiologicalReaction>
</comment>
<evidence type="ECO:0000313" key="18">
    <source>
        <dbReference type="Proteomes" id="UP000319213"/>
    </source>
</evidence>
<dbReference type="Proteomes" id="UP000319213">
    <property type="component" value="Unassembled WGS sequence"/>
</dbReference>
<evidence type="ECO:0000256" key="7">
    <source>
        <dbReference type="ARBA" id="ARBA00022679"/>
    </source>
</evidence>
<keyword evidence="11" id="KW-0560">Oxidoreductase</keyword>
<dbReference type="PANTHER" id="PTHR30616:SF2">
    <property type="entry name" value="PURINE NUCLEOSIDE PHOSPHORYLASE LACC1"/>
    <property type="match status" value="1"/>
</dbReference>
<dbReference type="InterPro" id="IPR011324">
    <property type="entry name" value="Cytotoxic_necrot_fac-like_cat"/>
</dbReference>
<dbReference type="InterPro" id="IPR003730">
    <property type="entry name" value="Cu_polyphenol_OxRdtase"/>
</dbReference>
<dbReference type="FunFam" id="3.60.140.10:FF:000003">
    <property type="entry name" value="Polyphenol oxidase"/>
    <property type="match status" value="1"/>
</dbReference>
<comment type="cofactor">
    <cofactor evidence="3">
        <name>Cu(2+)</name>
        <dbReference type="ChEBI" id="CHEBI:29036"/>
    </cofactor>
</comment>
<dbReference type="SUPFAM" id="SSF64438">
    <property type="entry name" value="CNF1/YfiH-like putative cysteine hydrolases"/>
    <property type="match status" value="1"/>
</dbReference>
<comment type="catalytic activity">
    <reaction evidence="14">
        <text>adenosine + phosphate = alpha-D-ribose 1-phosphate + adenine</text>
        <dbReference type="Rhea" id="RHEA:27642"/>
        <dbReference type="ChEBI" id="CHEBI:16335"/>
        <dbReference type="ChEBI" id="CHEBI:16708"/>
        <dbReference type="ChEBI" id="CHEBI:43474"/>
        <dbReference type="ChEBI" id="CHEBI:57720"/>
        <dbReference type="EC" id="2.4.2.1"/>
    </reaction>
    <physiologicalReaction direction="left-to-right" evidence="14">
        <dbReference type="Rhea" id="RHEA:27643"/>
    </physiologicalReaction>
</comment>
<keyword evidence="18" id="KW-1185">Reference proteome</keyword>
<organism evidence="17 18">
    <name type="scientific">Thermopolyspora flexuosa</name>
    <dbReference type="NCBI Taxonomy" id="103836"/>
    <lineage>
        <taxon>Bacteria</taxon>
        <taxon>Bacillati</taxon>
        <taxon>Actinomycetota</taxon>
        <taxon>Actinomycetes</taxon>
        <taxon>Streptosporangiales</taxon>
        <taxon>Streptosporangiaceae</taxon>
        <taxon>Thermopolyspora</taxon>
    </lineage>
</organism>
<evidence type="ECO:0000256" key="5">
    <source>
        <dbReference type="ARBA" id="ARBA00007353"/>
    </source>
</evidence>
<evidence type="ECO:0000256" key="1">
    <source>
        <dbReference type="ARBA" id="ARBA00000553"/>
    </source>
</evidence>
<dbReference type="PANTHER" id="PTHR30616">
    <property type="entry name" value="UNCHARACTERIZED PROTEIN YFIH"/>
    <property type="match status" value="1"/>
</dbReference>
<dbReference type="GO" id="GO:0016491">
    <property type="term" value="F:oxidoreductase activity"/>
    <property type="evidence" value="ECO:0007669"/>
    <property type="project" value="UniProtKB-KW"/>
</dbReference>
<reference evidence="17 18" key="1">
    <citation type="submission" date="2019-06" db="EMBL/GenBank/DDBJ databases">
        <title>Sequencing the genomes of 1000 actinobacteria strains.</title>
        <authorList>
            <person name="Klenk H.-P."/>
        </authorList>
    </citation>
    <scope>NUCLEOTIDE SEQUENCE [LARGE SCALE GENOMIC DNA]</scope>
    <source>
        <strain evidence="17 18">DSM 43186</strain>
    </source>
</reference>
<proteinExistence type="inferred from homology"/>
<keyword evidence="8" id="KW-0479">Metal-binding</keyword>
<dbReference type="Gene3D" id="3.60.140.10">
    <property type="entry name" value="CNF1/YfiH-like putative cysteine hydrolases"/>
    <property type="match status" value="1"/>
</dbReference>
<evidence type="ECO:0000256" key="4">
    <source>
        <dbReference type="ARBA" id="ARBA00003215"/>
    </source>
</evidence>
<evidence type="ECO:0000256" key="6">
    <source>
        <dbReference type="ARBA" id="ARBA00011738"/>
    </source>
</evidence>
<keyword evidence="12" id="KW-0186">Copper</keyword>
<sequence length="236" mass="24934">MFRFGSVRMAFTDRHGGVSAPPFHSRNLGGLVGDDPEAVAENRARTARELGIDPRRVVFMRQVHSAVAAYVTEPFGDDPPELDAVCTDVPGLALAALAADCAPVLLADPDAGIVGAAHSGRVGTLAGVVPALVKEMQARGASRIVAVIGPMACGGCYEVPEGMRAEAAEVLPETHATTRWGTPSLDLRAGIVAQLLRAGVTEIHHDDRCTIESPELFSHRRDGRTGRLAGYAWLEP</sequence>
<evidence type="ECO:0000256" key="8">
    <source>
        <dbReference type="ARBA" id="ARBA00022723"/>
    </source>
</evidence>
<keyword evidence="7" id="KW-0808">Transferase</keyword>
<evidence type="ECO:0000256" key="10">
    <source>
        <dbReference type="ARBA" id="ARBA00022833"/>
    </source>
</evidence>
<evidence type="ECO:0000313" key="17">
    <source>
        <dbReference type="EMBL" id="TQM74871.1"/>
    </source>
</evidence>
<dbReference type="GO" id="GO:0005507">
    <property type="term" value="F:copper ion binding"/>
    <property type="evidence" value="ECO:0007669"/>
    <property type="project" value="TreeGrafter"/>
</dbReference>
<dbReference type="Pfam" id="PF02578">
    <property type="entry name" value="Cu-oxidase_4"/>
    <property type="match status" value="1"/>
</dbReference>
<comment type="cofactor">
    <cofactor evidence="2">
        <name>Zn(2+)</name>
        <dbReference type="ChEBI" id="CHEBI:29105"/>
    </cofactor>
</comment>
<evidence type="ECO:0000256" key="12">
    <source>
        <dbReference type="ARBA" id="ARBA00023008"/>
    </source>
</evidence>
<dbReference type="EMBL" id="VFPQ01000001">
    <property type="protein sequence ID" value="TQM74871.1"/>
    <property type="molecule type" value="Genomic_DNA"/>
</dbReference>
<evidence type="ECO:0000256" key="2">
    <source>
        <dbReference type="ARBA" id="ARBA00001947"/>
    </source>
</evidence>
<evidence type="ECO:0000256" key="15">
    <source>
        <dbReference type="ARBA" id="ARBA00049893"/>
    </source>
</evidence>
<dbReference type="AlphaFoldDB" id="A0A543IWD2"/>
<comment type="catalytic activity">
    <reaction evidence="15">
        <text>S-methyl-5'-thioadenosine + phosphate = 5-(methylsulfanyl)-alpha-D-ribose 1-phosphate + adenine</text>
        <dbReference type="Rhea" id="RHEA:11852"/>
        <dbReference type="ChEBI" id="CHEBI:16708"/>
        <dbReference type="ChEBI" id="CHEBI:17509"/>
        <dbReference type="ChEBI" id="CHEBI:43474"/>
        <dbReference type="ChEBI" id="CHEBI:58533"/>
        <dbReference type="EC" id="2.4.2.28"/>
    </reaction>
    <physiologicalReaction direction="left-to-right" evidence="15">
        <dbReference type="Rhea" id="RHEA:11853"/>
    </physiologicalReaction>
</comment>
<comment type="similarity">
    <text evidence="5 16">Belongs to the purine nucleoside phosphorylase YfiH/LACC1 family.</text>
</comment>
<comment type="caution">
    <text evidence="17">The sequence shown here is derived from an EMBL/GenBank/DDBJ whole genome shotgun (WGS) entry which is preliminary data.</text>
</comment>
<keyword evidence="9" id="KW-0378">Hydrolase</keyword>
<evidence type="ECO:0000256" key="9">
    <source>
        <dbReference type="ARBA" id="ARBA00022801"/>
    </source>
</evidence>
<comment type="catalytic activity">
    <reaction evidence="1">
        <text>inosine + phosphate = alpha-D-ribose 1-phosphate + hypoxanthine</text>
        <dbReference type="Rhea" id="RHEA:27646"/>
        <dbReference type="ChEBI" id="CHEBI:17368"/>
        <dbReference type="ChEBI" id="CHEBI:17596"/>
        <dbReference type="ChEBI" id="CHEBI:43474"/>
        <dbReference type="ChEBI" id="CHEBI:57720"/>
        <dbReference type="EC" id="2.4.2.1"/>
    </reaction>
    <physiologicalReaction direction="left-to-right" evidence="1">
        <dbReference type="Rhea" id="RHEA:27647"/>
    </physiologicalReaction>
</comment>
<accession>A0A543IWD2</accession>
<comment type="subunit">
    <text evidence="6">Homodimer.</text>
</comment>
<dbReference type="CDD" id="cd16833">
    <property type="entry name" value="YfiH"/>
    <property type="match status" value="1"/>
</dbReference>
<dbReference type="GO" id="GO:0017061">
    <property type="term" value="F:S-methyl-5-thioadenosine phosphorylase activity"/>
    <property type="evidence" value="ECO:0007669"/>
    <property type="project" value="UniProtKB-EC"/>
</dbReference>
<evidence type="ECO:0000256" key="11">
    <source>
        <dbReference type="ARBA" id="ARBA00023002"/>
    </source>
</evidence>
<name>A0A543IWD2_9ACTN</name>
<dbReference type="NCBIfam" id="TIGR00726">
    <property type="entry name" value="peptidoglycan editing factor PgeF"/>
    <property type="match status" value="1"/>
</dbReference>
<dbReference type="GO" id="GO:0016787">
    <property type="term" value="F:hydrolase activity"/>
    <property type="evidence" value="ECO:0007669"/>
    <property type="project" value="UniProtKB-KW"/>
</dbReference>
<evidence type="ECO:0000256" key="3">
    <source>
        <dbReference type="ARBA" id="ARBA00001973"/>
    </source>
</evidence>
<evidence type="ECO:0000256" key="14">
    <source>
        <dbReference type="ARBA" id="ARBA00048968"/>
    </source>
</evidence>
<evidence type="ECO:0000256" key="13">
    <source>
        <dbReference type="ARBA" id="ARBA00047989"/>
    </source>
</evidence>
<protein>
    <recommendedName>
        <fullName evidence="16">Purine nucleoside phosphorylase</fullName>
    </recommendedName>
</protein>
<evidence type="ECO:0000256" key="16">
    <source>
        <dbReference type="RuleBase" id="RU361274"/>
    </source>
</evidence>
<comment type="function">
    <text evidence="4">Purine nucleoside enzyme that catalyzes the phosphorolysis of adenosine and inosine nucleosides, yielding D-ribose 1-phosphate and the respective free bases, adenine and hypoxanthine. Also catalyzes the phosphorolysis of S-methyl-5'-thioadenosine into adenine and S-methyl-5-thio-alpha-D-ribose 1-phosphate. Also has adenosine deaminase activity.</text>
</comment>